<comment type="catalytic activity">
    <reaction evidence="3 4">
        <text>D-glucosamine 6-phosphate + acetyl-CoA = N-acetyl-D-glucosamine 6-phosphate + CoA + H(+)</text>
        <dbReference type="Rhea" id="RHEA:10292"/>
        <dbReference type="ChEBI" id="CHEBI:15378"/>
        <dbReference type="ChEBI" id="CHEBI:57287"/>
        <dbReference type="ChEBI" id="CHEBI:57288"/>
        <dbReference type="ChEBI" id="CHEBI:57513"/>
        <dbReference type="ChEBI" id="CHEBI:58725"/>
        <dbReference type="EC" id="2.3.1.4"/>
    </reaction>
</comment>
<dbReference type="AlphaFoldDB" id="A0A7R9BHC1"/>
<gene>
    <name evidence="6" type="ORF">NMOB1V02_LOCUS1798</name>
</gene>
<evidence type="ECO:0000256" key="1">
    <source>
        <dbReference type="ARBA" id="ARBA00004832"/>
    </source>
</evidence>
<dbReference type="EC" id="2.3.1.4" evidence="4"/>
<protein>
    <recommendedName>
        <fullName evidence="4">Glucosamine 6-phosphate N-acetyltransferase</fullName>
        <ecNumber evidence="4">2.3.1.4</ecNumber>
    </recommendedName>
</protein>
<evidence type="ECO:0000256" key="3">
    <source>
        <dbReference type="ARBA" id="ARBA00048964"/>
    </source>
</evidence>
<evidence type="ECO:0000313" key="7">
    <source>
        <dbReference type="Proteomes" id="UP000678499"/>
    </source>
</evidence>
<keyword evidence="4" id="KW-0012">Acyltransferase</keyword>
<dbReference type="CDD" id="cd04301">
    <property type="entry name" value="NAT_SF"/>
    <property type="match status" value="1"/>
</dbReference>
<dbReference type="EMBL" id="CAJPEX010000188">
    <property type="protein sequence ID" value="CAG0914088.1"/>
    <property type="molecule type" value="Genomic_DNA"/>
</dbReference>
<dbReference type="InterPro" id="IPR039143">
    <property type="entry name" value="GNPNAT1-like"/>
</dbReference>
<keyword evidence="4" id="KW-0808">Transferase</keyword>
<dbReference type="OrthoDB" id="198787at2759"/>
<dbReference type="PROSITE" id="PS51186">
    <property type="entry name" value="GNAT"/>
    <property type="match status" value="1"/>
</dbReference>
<evidence type="ECO:0000256" key="4">
    <source>
        <dbReference type="RuleBase" id="RU365086"/>
    </source>
</evidence>
<evidence type="ECO:0000259" key="5">
    <source>
        <dbReference type="PROSITE" id="PS51186"/>
    </source>
</evidence>
<dbReference type="InterPro" id="IPR000182">
    <property type="entry name" value="GNAT_dom"/>
</dbReference>
<dbReference type="PANTHER" id="PTHR13355">
    <property type="entry name" value="GLUCOSAMINE 6-PHOSPHATE N-ACETYLTRANSFERASE"/>
    <property type="match status" value="1"/>
</dbReference>
<name>A0A7R9BHC1_9CRUS</name>
<dbReference type="Pfam" id="PF00583">
    <property type="entry name" value="Acetyltransf_1"/>
    <property type="match status" value="1"/>
</dbReference>
<proteinExistence type="inferred from homology"/>
<feature type="domain" description="N-acetyltransferase" evidence="5">
    <location>
        <begin position="76"/>
        <end position="230"/>
    </location>
</feature>
<dbReference type="GO" id="GO:0004343">
    <property type="term" value="F:glucosamine 6-phosphate N-acetyltransferase activity"/>
    <property type="evidence" value="ECO:0007669"/>
    <property type="project" value="UniProtKB-UniRule"/>
</dbReference>
<dbReference type="SUPFAM" id="SSF55729">
    <property type="entry name" value="Acyl-CoA N-acyltransferases (Nat)"/>
    <property type="match status" value="1"/>
</dbReference>
<dbReference type="GO" id="GO:0006048">
    <property type="term" value="P:UDP-N-acetylglucosamine biosynthetic process"/>
    <property type="evidence" value="ECO:0007669"/>
    <property type="project" value="UniProtKB-UniRule"/>
</dbReference>
<reference evidence="6" key="1">
    <citation type="submission" date="2020-11" db="EMBL/GenBank/DDBJ databases">
        <authorList>
            <person name="Tran Van P."/>
        </authorList>
    </citation>
    <scope>NUCLEOTIDE SEQUENCE</scope>
</reference>
<dbReference type="Proteomes" id="UP000678499">
    <property type="component" value="Unassembled WGS sequence"/>
</dbReference>
<evidence type="ECO:0000313" key="6">
    <source>
        <dbReference type="EMBL" id="CAD7273936.1"/>
    </source>
</evidence>
<evidence type="ECO:0000256" key="2">
    <source>
        <dbReference type="ARBA" id="ARBA00006048"/>
    </source>
</evidence>
<dbReference type="EMBL" id="OA882225">
    <property type="protein sequence ID" value="CAD7273936.1"/>
    <property type="molecule type" value="Genomic_DNA"/>
</dbReference>
<dbReference type="InterPro" id="IPR016181">
    <property type="entry name" value="Acyl_CoA_acyltransferase"/>
</dbReference>
<comment type="pathway">
    <text evidence="1 4">Nucleotide-sugar biosynthesis; UDP-N-acetyl-alpha-D-glucosamine biosynthesis; N-acetyl-alpha-D-glucosamine 1-phosphate from alpha-D-glucosamine 6-phosphate (route I): step 1/2.</text>
</comment>
<organism evidence="6">
    <name type="scientific">Notodromas monacha</name>
    <dbReference type="NCBI Taxonomy" id="399045"/>
    <lineage>
        <taxon>Eukaryota</taxon>
        <taxon>Metazoa</taxon>
        <taxon>Ecdysozoa</taxon>
        <taxon>Arthropoda</taxon>
        <taxon>Crustacea</taxon>
        <taxon>Oligostraca</taxon>
        <taxon>Ostracoda</taxon>
        <taxon>Podocopa</taxon>
        <taxon>Podocopida</taxon>
        <taxon>Cypridocopina</taxon>
        <taxon>Cypridoidea</taxon>
        <taxon>Cyprididae</taxon>
        <taxon>Notodromas</taxon>
    </lineage>
</organism>
<keyword evidence="7" id="KW-1185">Reference proteome</keyword>
<comment type="similarity">
    <text evidence="2 4">Belongs to the acetyltransferase family. GNA1 subfamily.</text>
</comment>
<sequence length="230" mass="25929">MTSLVDSSIDAISEAEFQDLKVTCKTKEATVSLEAKSELINSILKEVDLFDPLELEGLDPKNSLGLYRPVSGNEKLTLRPLKSGDFHRGYVKLLSQLSLAGDIDEDKFLNAFSLMKRCPETYYVYVVESPADGGRVIATATVIMEQKFLRGCTKRGFLEDVVVCDSHRNRQLGKFMIAVGQELSKRKNAYKFTLNCRDDMVPFYAKLGFVSEPQNDNFMSMRFDTRPNPV</sequence>
<dbReference type="PANTHER" id="PTHR13355:SF11">
    <property type="entry name" value="GLUCOSAMINE 6-PHOSPHATE N-ACETYLTRANSFERASE"/>
    <property type="match status" value="1"/>
</dbReference>
<dbReference type="UniPathway" id="UPA00113">
    <property type="reaction ID" value="UER00529"/>
</dbReference>
<dbReference type="Gene3D" id="3.40.630.30">
    <property type="match status" value="1"/>
</dbReference>
<accession>A0A7R9BHC1</accession>